<evidence type="ECO:0000256" key="7">
    <source>
        <dbReference type="ARBA" id="ARBA00023211"/>
    </source>
</evidence>
<dbReference type="NCBIfam" id="NF007980">
    <property type="entry name" value="PRK10707.1"/>
    <property type="match status" value="1"/>
</dbReference>
<keyword evidence="11" id="KW-1185">Reference proteome</keyword>
<evidence type="ECO:0000256" key="2">
    <source>
        <dbReference type="ARBA" id="ARBA00001946"/>
    </source>
</evidence>
<feature type="domain" description="Nudix hydrolase" evidence="9">
    <location>
        <begin position="60"/>
        <end position="191"/>
    </location>
</feature>
<evidence type="ECO:0000256" key="8">
    <source>
        <dbReference type="SAM" id="MobiDB-lite"/>
    </source>
</evidence>
<proteinExistence type="inferred from homology"/>
<reference evidence="10 11" key="1">
    <citation type="submission" date="2022-07" db="EMBL/GenBank/DDBJ databases">
        <authorList>
            <person name="Li W.-J."/>
            <person name="Deng Q.-Q."/>
        </authorList>
    </citation>
    <scope>NUCLEOTIDE SEQUENCE [LARGE SCALE GENOMIC DNA]</scope>
    <source>
        <strain evidence="10 11">SYSU M60028</strain>
    </source>
</reference>
<feature type="compositionally biased region" description="Basic and acidic residues" evidence="8">
    <location>
        <begin position="39"/>
        <end position="60"/>
    </location>
</feature>
<keyword evidence="5" id="KW-0378">Hydrolase</keyword>
<evidence type="ECO:0000256" key="4">
    <source>
        <dbReference type="ARBA" id="ARBA00022723"/>
    </source>
</evidence>
<dbReference type="PROSITE" id="PS01293">
    <property type="entry name" value="NUDIX_COA"/>
    <property type="match status" value="1"/>
</dbReference>
<comment type="cofactor">
    <cofactor evidence="2">
        <name>Mg(2+)</name>
        <dbReference type="ChEBI" id="CHEBI:18420"/>
    </cofactor>
</comment>
<dbReference type="PANTHER" id="PTHR12992">
    <property type="entry name" value="NUDIX HYDROLASE"/>
    <property type="match status" value="1"/>
</dbReference>
<protein>
    <submittedName>
        <fullName evidence="10">CoA pyrophosphatase</fullName>
    </submittedName>
</protein>
<accession>A0ABT1L7M4</accession>
<dbReference type="InterPro" id="IPR000059">
    <property type="entry name" value="NUDIX_hydrolase_NudL_CS"/>
</dbReference>
<evidence type="ECO:0000256" key="5">
    <source>
        <dbReference type="ARBA" id="ARBA00022801"/>
    </source>
</evidence>
<dbReference type="PROSITE" id="PS51462">
    <property type="entry name" value="NUDIX"/>
    <property type="match status" value="1"/>
</dbReference>
<comment type="cofactor">
    <cofactor evidence="1">
        <name>Mn(2+)</name>
        <dbReference type="ChEBI" id="CHEBI:29035"/>
    </cofactor>
</comment>
<evidence type="ECO:0000256" key="3">
    <source>
        <dbReference type="ARBA" id="ARBA00006506"/>
    </source>
</evidence>
<evidence type="ECO:0000256" key="6">
    <source>
        <dbReference type="ARBA" id="ARBA00022842"/>
    </source>
</evidence>
<evidence type="ECO:0000256" key="1">
    <source>
        <dbReference type="ARBA" id="ARBA00001936"/>
    </source>
</evidence>
<name>A0ABT1L7M4_9HYPH</name>
<dbReference type="PANTHER" id="PTHR12992:SF11">
    <property type="entry name" value="MITOCHONDRIAL COENZYME A DIPHOSPHATASE NUDT8"/>
    <property type="match status" value="1"/>
</dbReference>
<dbReference type="CDD" id="cd03426">
    <property type="entry name" value="NUDIX_CoAse_Nudt7"/>
    <property type="match status" value="1"/>
</dbReference>
<evidence type="ECO:0000313" key="10">
    <source>
        <dbReference type="EMBL" id="MCP8937003.1"/>
    </source>
</evidence>
<evidence type="ECO:0000259" key="9">
    <source>
        <dbReference type="PROSITE" id="PS51462"/>
    </source>
</evidence>
<sequence>MSSTVLGDAFSPEAFEARALARLSLAEPEAPADPAHVPARGDHVLNPDDDPASRHAERPPRPAAVLIPVVARPSEATVLLTRRASHLRDHSGQVAFPGGKIDEADGSAVMAALREAEEEIGLDRRFVRPLACLDLYLTGTGFRIVPVIGLVSPGFTLAVNADEVDEAFEVPLAFLMTPDNHERRSREWRGRQRHFYAMPYGDHLIWGVTAGIVRNMYERLFAT</sequence>
<comment type="caution">
    <text evidence="10">The sequence shown here is derived from an EMBL/GenBank/DDBJ whole genome shotgun (WGS) entry which is preliminary data.</text>
</comment>
<dbReference type="Gene3D" id="3.90.79.10">
    <property type="entry name" value="Nucleoside Triphosphate Pyrophosphohydrolase"/>
    <property type="match status" value="1"/>
</dbReference>
<keyword evidence="6" id="KW-0460">Magnesium</keyword>
<keyword evidence="7" id="KW-0464">Manganese</keyword>
<dbReference type="RefSeq" id="WP_254737492.1">
    <property type="nucleotide sequence ID" value="NZ_JANCLU010000001.1"/>
</dbReference>
<comment type="similarity">
    <text evidence="3">Belongs to the Nudix hydrolase family. PCD1 subfamily.</text>
</comment>
<dbReference type="SUPFAM" id="SSF55811">
    <property type="entry name" value="Nudix"/>
    <property type="match status" value="1"/>
</dbReference>
<dbReference type="Pfam" id="PF00293">
    <property type="entry name" value="NUDIX"/>
    <property type="match status" value="1"/>
</dbReference>
<dbReference type="Proteomes" id="UP001205890">
    <property type="component" value="Unassembled WGS sequence"/>
</dbReference>
<dbReference type="InterPro" id="IPR045121">
    <property type="entry name" value="CoAse"/>
</dbReference>
<evidence type="ECO:0000313" key="11">
    <source>
        <dbReference type="Proteomes" id="UP001205890"/>
    </source>
</evidence>
<dbReference type="InterPro" id="IPR015797">
    <property type="entry name" value="NUDIX_hydrolase-like_dom_sf"/>
</dbReference>
<gene>
    <name evidence="10" type="ORF">NK718_00600</name>
</gene>
<dbReference type="EMBL" id="JANCLU010000001">
    <property type="protein sequence ID" value="MCP8937003.1"/>
    <property type="molecule type" value="Genomic_DNA"/>
</dbReference>
<feature type="region of interest" description="Disordered" evidence="8">
    <location>
        <begin position="28"/>
        <end position="62"/>
    </location>
</feature>
<dbReference type="InterPro" id="IPR000086">
    <property type="entry name" value="NUDIX_hydrolase_dom"/>
</dbReference>
<keyword evidence="4" id="KW-0479">Metal-binding</keyword>
<organism evidence="10 11">
    <name type="scientific">Alsobacter ponti</name>
    <dbReference type="NCBI Taxonomy" id="2962936"/>
    <lineage>
        <taxon>Bacteria</taxon>
        <taxon>Pseudomonadati</taxon>
        <taxon>Pseudomonadota</taxon>
        <taxon>Alphaproteobacteria</taxon>
        <taxon>Hyphomicrobiales</taxon>
        <taxon>Alsobacteraceae</taxon>
        <taxon>Alsobacter</taxon>
    </lineage>
</organism>